<sequence>MFEEETRRFLAESEAASAYRPVKKLHAAVTIGSRTRRGGEVVTASTGIEVLVGERRLRVACVGDLVRYPDGSESTITTGAGVAVCYRGRPIAVVGSDLANGDVITESLQASYQITRHGSEPVIAGVL</sequence>
<proteinExistence type="predicted"/>
<name>A0A2U2HDC3_9BURK</name>
<evidence type="ECO:0000313" key="1">
    <source>
        <dbReference type="EMBL" id="PWF40984.1"/>
    </source>
</evidence>
<dbReference type="Proteomes" id="UP000241421">
    <property type="component" value="Unassembled WGS sequence"/>
</dbReference>
<accession>A0A2U2HDC3</accession>
<dbReference type="InterPro" id="IPR008727">
    <property type="entry name" value="PAAR_motif"/>
</dbReference>
<dbReference type="EMBL" id="PXWF02000321">
    <property type="protein sequence ID" value="PWF40984.1"/>
    <property type="molecule type" value="Genomic_DNA"/>
</dbReference>
<dbReference type="OrthoDB" id="9021596at2"/>
<protein>
    <recommendedName>
        <fullName evidence="3">PAAR domain-containing protein</fullName>
    </recommendedName>
</protein>
<organism evidence="1 2">
    <name type="scientific">Massilia glaciei</name>
    <dbReference type="NCBI Taxonomy" id="1524097"/>
    <lineage>
        <taxon>Bacteria</taxon>
        <taxon>Pseudomonadati</taxon>
        <taxon>Pseudomonadota</taxon>
        <taxon>Betaproteobacteria</taxon>
        <taxon>Burkholderiales</taxon>
        <taxon>Oxalobacteraceae</taxon>
        <taxon>Telluria group</taxon>
        <taxon>Massilia</taxon>
    </lineage>
</organism>
<comment type="caution">
    <text evidence="1">The sequence shown here is derived from an EMBL/GenBank/DDBJ whole genome shotgun (WGS) entry which is preliminary data.</text>
</comment>
<gene>
    <name evidence="1" type="ORF">C7C56_025510</name>
</gene>
<evidence type="ECO:0000313" key="2">
    <source>
        <dbReference type="Proteomes" id="UP000241421"/>
    </source>
</evidence>
<dbReference type="Pfam" id="PF05488">
    <property type="entry name" value="PAAR_motif"/>
    <property type="match status" value="1"/>
</dbReference>
<keyword evidence="2" id="KW-1185">Reference proteome</keyword>
<dbReference type="AlphaFoldDB" id="A0A2U2HDC3"/>
<evidence type="ECO:0008006" key="3">
    <source>
        <dbReference type="Google" id="ProtNLM"/>
    </source>
</evidence>
<reference evidence="1 2" key="1">
    <citation type="submission" date="2018-04" db="EMBL/GenBank/DDBJ databases">
        <title>Massilia violaceinigra sp. nov., a novel purple-pigmented bacterium isolated from Tianshan glacier, Xinjiang, China.</title>
        <authorList>
            <person name="Wang H."/>
        </authorList>
    </citation>
    <scope>NUCLEOTIDE SEQUENCE [LARGE SCALE GENOMIC DNA]</scope>
    <source>
        <strain evidence="1 2">B448-2</strain>
    </source>
</reference>